<evidence type="ECO:0000313" key="3">
    <source>
        <dbReference type="EMBL" id="AAM92872.1"/>
    </source>
</evidence>
<dbReference type="AlphaFoldDB" id="Q79E14"/>
<keyword evidence="2" id="KW-0472">Membrane</keyword>
<reference evidence="3" key="4">
    <citation type="submission" date="2002-08" db="EMBL/GenBank/DDBJ databases">
        <authorList>
            <person name="Arrieta Sosa J.G."/>
        </authorList>
    </citation>
    <scope>NUCLEOTIDE SEQUENCE</scope>
    <source>
        <strain evidence="3">SRT4</strain>
    </source>
</reference>
<reference evidence="3" key="1">
    <citation type="journal article" date="1996" name="Microbiology">
        <title>Molecular characterization of the levansucrase gene from the endophytic sugarcane bacterium Acetobacter diazotrophicus SRT4.</title>
        <authorList>
            <person name="Arrieta J."/>
            <person name="Hernandez L."/>
            <person name="Coego A."/>
            <person name="Suarez V."/>
            <person name="Balmori E."/>
            <person name="Menendez C."/>
            <person name="Petit-Glatron M.-F."/>
            <person name="Chambert R."/>
            <person name="Selman-Housein G."/>
        </authorList>
    </citation>
    <scope>NUCLEOTIDE SEQUENCE</scope>
    <source>
        <strain evidence="3">SRT4</strain>
    </source>
</reference>
<evidence type="ECO:0000256" key="1">
    <source>
        <dbReference type="SAM" id="MobiDB-lite"/>
    </source>
</evidence>
<dbReference type="PROSITE" id="PS00409">
    <property type="entry name" value="PROKAR_NTER_METHYL"/>
    <property type="match status" value="1"/>
</dbReference>
<dbReference type="EMBL" id="L41732">
    <property type="protein sequence ID" value="AAM92872.1"/>
    <property type="molecule type" value="Genomic_DNA"/>
</dbReference>
<feature type="compositionally biased region" description="Pro residues" evidence="1">
    <location>
        <begin position="218"/>
        <end position="228"/>
    </location>
</feature>
<organism evidence="3">
    <name type="scientific">Gluconacetobacter diazotrophicus</name>
    <name type="common">Acetobacter diazotrophicus</name>
    <dbReference type="NCBI Taxonomy" id="33996"/>
    <lineage>
        <taxon>Bacteria</taxon>
        <taxon>Pseudomonadati</taxon>
        <taxon>Pseudomonadota</taxon>
        <taxon>Alphaproteobacteria</taxon>
        <taxon>Acetobacterales</taxon>
        <taxon>Acetobacteraceae</taxon>
        <taxon>Gluconacetobacter</taxon>
    </lineage>
</organism>
<feature type="transmembrane region" description="Helical" evidence="2">
    <location>
        <begin position="12"/>
        <end position="31"/>
    </location>
</feature>
<reference evidence="3" key="5">
    <citation type="journal article" date="2004" name="J. Bacteriol.">
        <title>A type II protein secretory pathway required for levansucrase secretion by Gluconacetobacter diazotrophicus.</title>
        <authorList>
            <person name="Arrieta J.G."/>
            <person name="Sotolongo M."/>
            <person name="Menendez C."/>
            <person name="Alfonso D."/>
            <person name="Trujillo L.E."/>
            <person name="Soto M."/>
            <person name="Ramirez R."/>
            <person name="Hernandez L."/>
        </authorList>
    </citation>
    <scope>NUCLEOTIDE SEQUENCE</scope>
    <source>
        <strain evidence="3">SRT4</strain>
    </source>
</reference>
<keyword evidence="2" id="KW-0812">Transmembrane</keyword>
<gene>
    <name evidence="3" type="primary">lsdJ</name>
</gene>
<keyword evidence="2" id="KW-1133">Transmembrane helix</keyword>
<protein>
    <submittedName>
        <fullName evidence="3">Pseudopilin J</fullName>
    </submittedName>
</protein>
<proteinExistence type="predicted"/>
<dbReference type="Pfam" id="PF07963">
    <property type="entry name" value="N_methyl"/>
    <property type="match status" value="1"/>
</dbReference>
<dbReference type="InterPro" id="IPR012902">
    <property type="entry name" value="N_methyl_site"/>
</dbReference>
<sequence>MSAGRSSGQQGFTLVEILVALVVFSLVLLALERGFQAATLVFERQRGLLAAQAELGAVDRFLRALVQYADAGGARTGPVFVGRAHGFVLRGPLPQALGGAGGTEHLGQRADFRLSVDGGHRLVLAWVPYRHVTETTPPPRQEVLLTGVQDIGCDYYSAGHWDSGWYGNGLPVLVRIRIVFPAGDRRRWPDIVAAPVTEPRARVKNLVQPPRGQASTVPLPPRSPACAP</sequence>
<dbReference type="NCBIfam" id="TIGR02532">
    <property type="entry name" value="IV_pilin_GFxxxE"/>
    <property type="match status" value="1"/>
</dbReference>
<evidence type="ECO:0000256" key="2">
    <source>
        <dbReference type="SAM" id="Phobius"/>
    </source>
</evidence>
<feature type="region of interest" description="Disordered" evidence="1">
    <location>
        <begin position="205"/>
        <end position="228"/>
    </location>
</feature>
<reference evidence="3" key="2">
    <citation type="journal article" date="1999" name="Curr. Microbiol.">
        <title>Levansucrase from Acetobacter diazotrophicus SRT4 is secreted via periplasm by a signal-peptide-dependent pathway.</title>
        <authorList>
            <person name="Hernandez L."/>
            <person name="Arrieta J."/>
            <person name="Betancourt L."/>
            <person name="Falcon V."/>
            <person name="Madrazo J."/>
            <person name="Coego A."/>
            <person name="Menendez C."/>
        </authorList>
    </citation>
    <scope>NUCLEOTIDE SEQUENCE</scope>
    <source>
        <strain evidence="3">SRT4</strain>
    </source>
</reference>
<reference evidence="3" key="6">
    <citation type="journal article" date="2009" name="Appl. Environ. Microbiol.">
        <title>Transcriptional regulation and signal-peptide-dependent secretion of exolevanase (LsdB) in the endophyte Gluconacetobacter diazotrophicus.</title>
        <authorList>
            <person name="Menendez C."/>
            <person name="Banguela A."/>
            <person name="Caballero-Mellado J."/>
            <person name="Hernandez L."/>
        </authorList>
    </citation>
    <scope>NUCLEOTIDE SEQUENCE</scope>
    <source>
        <strain evidence="3">SRT4</strain>
    </source>
</reference>
<name>Q79E14_GLUDI</name>
<reference evidence="3" key="3">
    <citation type="journal article" date="2002" name="Curr. Microbiol.">
        <title>Molecular cloning and expression in Escherichia coli of an exo-levanase gene from the endophytic bacterium Gluconacetobacter diazotrophicus SRT4.</title>
        <authorList>
            <person name="Menendez C."/>
            <person name="Hernandez L."/>
            <person name="Selman G."/>
            <person name="Mendoza M.F."/>
            <person name="Hevia P."/>
            <person name="Sotolongo M."/>
            <person name="Arrieta J.G."/>
        </authorList>
    </citation>
    <scope>NUCLEOTIDE SEQUENCE</scope>
    <source>
        <strain evidence="3">SRT4</strain>
    </source>
</reference>
<accession>Q79E14</accession>